<organism evidence="2 3">
    <name type="scientific">Miscanthus lutarioriparius</name>
    <dbReference type="NCBI Taxonomy" id="422564"/>
    <lineage>
        <taxon>Eukaryota</taxon>
        <taxon>Viridiplantae</taxon>
        <taxon>Streptophyta</taxon>
        <taxon>Embryophyta</taxon>
        <taxon>Tracheophyta</taxon>
        <taxon>Spermatophyta</taxon>
        <taxon>Magnoliopsida</taxon>
        <taxon>Liliopsida</taxon>
        <taxon>Poales</taxon>
        <taxon>Poaceae</taxon>
        <taxon>PACMAD clade</taxon>
        <taxon>Panicoideae</taxon>
        <taxon>Andropogonodae</taxon>
        <taxon>Andropogoneae</taxon>
        <taxon>Saccharinae</taxon>
        <taxon>Miscanthus</taxon>
    </lineage>
</organism>
<gene>
    <name evidence="2" type="ORF">NCGR_LOCUS28481</name>
</gene>
<dbReference type="Proteomes" id="UP000604825">
    <property type="component" value="Unassembled WGS sequence"/>
</dbReference>
<reference evidence="2" key="1">
    <citation type="submission" date="2020-10" db="EMBL/GenBank/DDBJ databases">
        <authorList>
            <person name="Han B."/>
            <person name="Lu T."/>
            <person name="Zhao Q."/>
            <person name="Huang X."/>
            <person name="Zhao Y."/>
        </authorList>
    </citation>
    <scope>NUCLEOTIDE SEQUENCE</scope>
</reference>
<evidence type="ECO:0000313" key="2">
    <source>
        <dbReference type="EMBL" id="CAD6243246.1"/>
    </source>
</evidence>
<evidence type="ECO:0000256" key="1">
    <source>
        <dbReference type="SAM" id="MobiDB-lite"/>
    </source>
</evidence>
<name>A0A811PLT6_9POAL</name>
<protein>
    <submittedName>
        <fullName evidence="2">Uncharacterized protein</fullName>
    </submittedName>
</protein>
<comment type="caution">
    <text evidence="2">The sequence shown here is derived from an EMBL/GenBank/DDBJ whole genome shotgun (WGS) entry which is preliminary data.</text>
</comment>
<evidence type="ECO:0000313" key="3">
    <source>
        <dbReference type="Proteomes" id="UP000604825"/>
    </source>
</evidence>
<sequence length="275" mass="29097">MTTAGAETCFESVCVAEDGGTVEMVLTLLPEIIMLMLRQRRPIEHLVGEVLMALSSVLEIADAGVGSGMTVIASCTMVDVAVVEEDVGAVGPRDRALVDGTERRGGGGSGRWKQSSRCRPGGRCSGGFGWRIDGTEHGGGGGVGAAVRAGVDGGAATTGAAVGVEDAGEVGEDEGVDDRVADARVLRVLHIPAFASSIISNRRCICASSPTMAETDSVDPALPRHLVADPHDLDEHGDFLDRWLRYQMSRSWITKGFAGEHARRRARWCRLKQRS</sequence>
<accession>A0A811PLT6</accession>
<keyword evidence="3" id="KW-1185">Reference proteome</keyword>
<proteinExistence type="predicted"/>
<feature type="region of interest" description="Disordered" evidence="1">
    <location>
        <begin position="97"/>
        <end position="118"/>
    </location>
</feature>
<dbReference type="AlphaFoldDB" id="A0A811PLT6"/>
<dbReference type="EMBL" id="CAJGYO010000007">
    <property type="protein sequence ID" value="CAD6243246.1"/>
    <property type="molecule type" value="Genomic_DNA"/>
</dbReference>